<evidence type="ECO:0000256" key="7">
    <source>
        <dbReference type="SAM" id="MobiDB-lite"/>
    </source>
</evidence>
<keyword evidence="10" id="KW-1185">Reference proteome</keyword>
<keyword evidence="3 5" id="KW-0371">Homeobox</keyword>
<evidence type="ECO:0000259" key="8">
    <source>
        <dbReference type="PROSITE" id="PS50071"/>
    </source>
</evidence>
<dbReference type="EMBL" id="JAVHNR010000003">
    <property type="protein sequence ID" value="KAK6347737.1"/>
    <property type="molecule type" value="Genomic_DNA"/>
</dbReference>
<feature type="compositionally biased region" description="Polar residues" evidence="7">
    <location>
        <begin position="279"/>
        <end position="288"/>
    </location>
</feature>
<comment type="subcellular location">
    <subcellularLocation>
        <location evidence="1 5 6">Nucleus</location>
    </subcellularLocation>
</comment>
<proteinExistence type="predicted"/>
<keyword evidence="2 5" id="KW-0238">DNA-binding</keyword>
<dbReference type="PANTHER" id="PTHR24208">
    <property type="entry name" value="LIM/HOMEOBOX PROTEIN LHX"/>
    <property type="match status" value="1"/>
</dbReference>
<feature type="compositionally biased region" description="Polar residues" evidence="7">
    <location>
        <begin position="193"/>
        <end position="202"/>
    </location>
</feature>
<accession>A0AAN8MZ57</accession>
<dbReference type="GO" id="GO:0005634">
    <property type="term" value="C:nucleus"/>
    <property type="evidence" value="ECO:0007669"/>
    <property type="project" value="UniProtKB-SubCell"/>
</dbReference>
<dbReference type="PROSITE" id="PS50071">
    <property type="entry name" value="HOMEOBOX_2"/>
    <property type="match status" value="1"/>
</dbReference>
<dbReference type="SUPFAM" id="SSF46689">
    <property type="entry name" value="Homeodomain-like"/>
    <property type="match status" value="1"/>
</dbReference>
<feature type="region of interest" description="Disordered" evidence="7">
    <location>
        <begin position="341"/>
        <end position="360"/>
    </location>
</feature>
<dbReference type="GO" id="GO:0000981">
    <property type="term" value="F:DNA-binding transcription factor activity, RNA polymerase II-specific"/>
    <property type="evidence" value="ECO:0007669"/>
    <property type="project" value="TreeGrafter"/>
</dbReference>
<evidence type="ECO:0000256" key="3">
    <source>
        <dbReference type="ARBA" id="ARBA00023155"/>
    </source>
</evidence>
<dbReference type="PANTHER" id="PTHR24208:SF166">
    <property type="entry name" value="LIM HOMEOBOX TRANSCRIPTION FACTOR 1 ALPHA, ISOFORM B"/>
    <property type="match status" value="1"/>
</dbReference>
<reference evidence="9 10" key="1">
    <citation type="submission" date="2019-10" db="EMBL/GenBank/DDBJ databases">
        <authorList>
            <person name="Palmer J.M."/>
        </authorList>
    </citation>
    <scope>NUCLEOTIDE SEQUENCE [LARGE SCALE GENOMIC DNA]</scope>
    <source>
        <strain evidence="9 10">TWF718</strain>
    </source>
</reference>
<evidence type="ECO:0000256" key="5">
    <source>
        <dbReference type="PROSITE-ProRule" id="PRU00108"/>
    </source>
</evidence>
<feature type="domain" description="Homeobox" evidence="8">
    <location>
        <begin position="101"/>
        <end position="162"/>
    </location>
</feature>
<feature type="region of interest" description="Disordered" evidence="7">
    <location>
        <begin position="430"/>
        <end position="496"/>
    </location>
</feature>
<dbReference type="InterPro" id="IPR009057">
    <property type="entry name" value="Homeodomain-like_sf"/>
</dbReference>
<dbReference type="AlphaFoldDB" id="A0AAN8MZ57"/>
<keyword evidence="4 5" id="KW-0539">Nucleus</keyword>
<evidence type="ECO:0000256" key="2">
    <source>
        <dbReference type="ARBA" id="ARBA00023125"/>
    </source>
</evidence>
<feature type="compositionally biased region" description="Polar residues" evidence="7">
    <location>
        <begin position="453"/>
        <end position="467"/>
    </location>
</feature>
<protein>
    <recommendedName>
        <fullName evidence="8">Homeobox domain-containing protein</fullName>
    </recommendedName>
</protein>
<comment type="caution">
    <text evidence="9">The sequence shown here is derived from an EMBL/GenBank/DDBJ whole genome shotgun (WGS) entry which is preliminary data.</text>
</comment>
<evidence type="ECO:0000256" key="1">
    <source>
        <dbReference type="ARBA" id="ARBA00004123"/>
    </source>
</evidence>
<dbReference type="Pfam" id="PF00046">
    <property type="entry name" value="Homeodomain"/>
    <property type="match status" value="1"/>
</dbReference>
<gene>
    <name evidence="9" type="ORF">TWF718_005570</name>
</gene>
<feature type="compositionally biased region" description="Polar residues" evidence="7">
    <location>
        <begin position="17"/>
        <end position="44"/>
    </location>
</feature>
<name>A0AAN8MZ57_9PEZI</name>
<feature type="compositionally biased region" description="Polar residues" evidence="7">
    <location>
        <begin position="295"/>
        <end position="304"/>
    </location>
</feature>
<dbReference type="CDD" id="cd00086">
    <property type="entry name" value="homeodomain"/>
    <property type="match status" value="1"/>
</dbReference>
<dbReference type="Gene3D" id="1.10.10.60">
    <property type="entry name" value="Homeodomain-like"/>
    <property type="match status" value="1"/>
</dbReference>
<evidence type="ECO:0000313" key="9">
    <source>
        <dbReference type="EMBL" id="KAK6347737.1"/>
    </source>
</evidence>
<feature type="region of interest" description="Disordered" evidence="7">
    <location>
        <begin position="1"/>
        <end position="63"/>
    </location>
</feature>
<feature type="compositionally biased region" description="Basic and acidic residues" evidence="7">
    <location>
        <begin position="1"/>
        <end position="12"/>
    </location>
</feature>
<dbReference type="InterPro" id="IPR050453">
    <property type="entry name" value="LIM_Homeobox_TF"/>
</dbReference>
<evidence type="ECO:0000313" key="10">
    <source>
        <dbReference type="Proteomes" id="UP001313282"/>
    </source>
</evidence>
<dbReference type="GO" id="GO:0000977">
    <property type="term" value="F:RNA polymerase II transcription regulatory region sequence-specific DNA binding"/>
    <property type="evidence" value="ECO:0007669"/>
    <property type="project" value="TreeGrafter"/>
</dbReference>
<feature type="DNA-binding region" description="Homeobox" evidence="5">
    <location>
        <begin position="103"/>
        <end position="163"/>
    </location>
</feature>
<dbReference type="Proteomes" id="UP001313282">
    <property type="component" value="Unassembled WGS sequence"/>
</dbReference>
<feature type="region of interest" description="Disordered" evidence="7">
    <location>
        <begin position="193"/>
        <end position="212"/>
    </location>
</feature>
<evidence type="ECO:0000256" key="6">
    <source>
        <dbReference type="RuleBase" id="RU000682"/>
    </source>
</evidence>
<feature type="compositionally biased region" description="Low complexity" evidence="7">
    <location>
        <begin position="434"/>
        <end position="452"/>
    </location>
</feature>
<sequence>MERAMYEPRYISRDQPAMQSGSGTDRLASSSNTFSRSPVLNSFSDRGDGLDQTAEGVVSEPSTVGRADQISHIGVGHGSSIGLDTSRESAHLAPMDLSKIDKRKMKRFRLTHNQTRYLMSEFARQAHPDAAHRERLSREIPGLSPRQVQVWFQNRRAKLKRMSSDDRDRMMRSRALPDEFPLLQTLHSYGSSKLTEAQTSPVETYPSKPSDMKPLGYQTIQRHVAPDVAGGGTPHNPTYASLPFSSPRPLVGLPSPISAVSGERSSFPFLSTPIGPKQTRGNPFSSPPSREGFRTQHQQISQQASIPRTFSDLANLPESQPHTYSPPALNSEGFAHEPKGFFLQNPADGFPRNSSNGQVSQASYITSASASTSQPYPSPHKPDFSPPLNLIPYKYQMPMTPHTAGTSSFSEQALQPSPEMMTLPQQLSAPPEATTFSTSYLTSTTSNPSYSPQDTFLSPKSPSSKATSFGRWYGHRSRRSCSHPPDLVHAPTTTVS</sequence>
<organism evidence="9 10">
    <name type="scientific">Orbilia javanica</name>
    <dbReference type="NCBI Taxonomy" id="47235"/>
    <lineage>
        <taxon>Eukaryota</taxon>
        <taxon>Fungi</taxon>
        <taxon>Dikarya</taxon>
        <taxon>Ascomycota</taxon>
        <taxon>Pezizomycotina</taxon>
        <taxon>Orbiliomycetes</taxon>
        <taxon>Orbiliales</taxon>
        <taxon>Orbiliaceae</taxon>
        <taxon>Orbilia</taxon>
    </lineage>
</organism>
<feature type="region of interest" description="Disordered" evidence="7">
    <location>
        <begin position="270"/>
        <end position="304"/>
    </location>
</feature>
<evidence type="ECO:0000256" key="4">
    <source>
        <dbReference type="ARBA" id="ARBA00023242"/>
    </source>
</evidence>
<dbReference type="InterPro" id="IPR001356">
    <property type="entry name" value="HD"/>
</dbReference>
<dbReference type="SMART" id="SM00389">
    <property type="entry name" value="HOX"/>
    <property type="match status" value="1"/>
</dbReference>